<evidence type="ECO:0000313" key="4">
    <source>
        <dbReference type="EMBL" id="GAA4023176.1"/>
    </source>
</evidence>
<dbReference type="SMART" id="SM00421">
    <property type="entry name" value="HTH_LUXR"/>
    <property type="match status" value="1"/>
</dbReference>
<dbReference type="RefSeq" id="WP_344707712.1">
    <property type="nucleotide sequence ID" value="NZ_BAABBQ010000001.1"/>
</dbReference>
<evidence type="ECO:0000256" key="1">
    <source>
        <dbReference type="SAM" id="MobiDB-lite"/>
    </source>
</evidence>
<reference evidence="5" key="1">
    <citation type="journal article" date="2019" name="Int. J. Syst. Evol. Microbiol.">
        <title>The Global Catalogue of Microorganisms (GCM) 10K type strain sequencing project: providing services to taxonomists for standard genome sequencing and annotation.</title>
        <authorList>
            <consortium name="The Broad Institute Genomics Platform"/>
            <consortium name="The Broad Institute Genome Sequencing Center for Infectious Disease"/>
            <person name="Wu L."/>
            <person name="Ma J."/>
        </authorList>
    </citation>
    <scope>NUCLEOTIDE SEQUENCE [LARGE SCALE GENOMIC DNA]</scope>
    <source>
        <strain evidence="5">JCM 17563</strain>
    </source>
</reference>
<evidence type="ECO:0000313" key="5">
    <source>
        <dbReference type="Proteomes" id="UP001500235"/>
    </source>
</evidence>
<keyword evidence="5" id="KW-1185">Reference proteome</keyword>
<dbReference type="InterPro" id="IPR016032">
    <property type="entry name" value="Sig_transdc_resp-reg_C-effctor"/>
</dbReference>
<dbReference type="InterPro" id="IPR000792">
    <property type="entry name" value="Tscrpt_reg_LuxR_C"/>
</dbReference>
<comment type="caution">
    <text evidence="4">The sequence shown here is derived from an EMBL/GenBank/DDBJ whole genome shotgun (WGS) entry which is preliminary data.</text>
</comment>
<sequence>MSRGQLEVLRLVNRHLSSKEIATRLAISSHTVDQRVRGAIRRLGVTRRSEAARLVDVYDRNRFPGADEAGVSPSSSETYQQLIYQSPDIDRPSAAPQNDGAVSYQIRHADRTGGVGAERLETEQRTVRSGPSLFPWSTPQQPSNGWPAGKRLAAIVGIAIGASFSAGMFLAGLESLARLVHP</sequence>
<dbReference type="Proteomes" id="UP001500235">
    <property type="component" value="Unassembled WGS sequence"/>
</dbReference>
<evidence type="ECO:0000259" key="3">
    <source>
        <dbReference type="PROSITE" id="PS50043"/>
    </source>
</evidence>
<protein>
    <recommendedName>
        <fullName evidence="3">HTH luxR-type domain-containing protein</fullName>
    </recommendedName>
</protein>
<evidence type="ECO:0000256" key="2">
    <source>
        <dbReference type="SAM" id="Phobius"/>
    </source>
</evidence>
<name>A0ABP7T9Y5_9SPHN</name>
<feature type="region of interest" description="Disordered" evidence="1">
    <location>
        <begin position="123"/>
        <end position="145"/>
    </location>
</feature>
<feature type="compositionally biased region" description="Polar residues" evidence="1">
    <location>
        <begin position="135"/>
        <end position="144"/>
    </location>
</feature>
<feature type="transmembrane region" description="Helical" evidence="2">
    <location>
        <begin position="152"/>
        <end position="173"/>
    </location>
</feature>
<dbReference type="PROSITE" id="PS50043">
    <property type="entry name" value="HTH_LUXR_2"/>
    <property type="match status" value="1"/>
</dbReference>
<feature type="domain" description="HTH luxR-type" evidence="3">
    <location>
        <begin position="1"/>
        <end position="59"/>
    </location>
</feature>
<keyword evidence="2" id="KW-0472">Membrane</keyword>
<accession>A0ABP7T9Y5</accession>
<keyword evidence="2" id="KW-0812">Transmembrane</keyword>
<keyword evidence="2" id="KW-1133">Transmembrane helix</keyword>
<dbReference type="InterPro" id="IPR036388">
    <property type="entry name" value="WH-like_DNA-bd_sf"/>
</dbReference>
<proteinExistence type="predicted"/>
<dbReference type="Gene3D" id="1.10.10.10">
    <property type="entry name" value="Winged helix-like DNA-binding domain superfamily/Winged helix DNA-binding domain"/>
    <property type="match status" value="1"/>
</dbReference>
<dbReference type="EMBL" id="BAABBQ010000001">
    <property type="protein sequence ID" value="GAA4023176.1"/>
    <property type="molecule type" value="Genomic_DNA"/>
</dbReference>
<organism evidence="4 5">
    <name type="scientific">Sphingomonas swuensis</name>
    <dbReference type="NCBI Taxonomy" id="977800"/>
    <lineage>
        <taxon>Bacteria</taxon>
        <taxon>Pseudomonadati</taxon>
        <taxon>Pseudomonadota</taxon>
        <taxon>Alphaproteobacteria</taxon>
        <taxon>Sphingomonadales</taxon>
        <taxon>Sphingomonadaceae</taxon>
        <taxon>Sphingomonas</taxon>
    </lineage>
</organism>
<dbReference type="Pfam" id="PF00196">
    <property type="entry name" value="GerE"/>
    <property type="match status" value="1"/>
</dbReference>
<dbReference type="SUPFAM" id="SSF46894">
    <property type="entry name" value="C-terminal effector domain of the bipartite response regulators"/>
    <property type="match status" value="1"/>
</dbReference>
<gene>
    <name evidence="4" type="ORF">GCM10022280_24850</name>
</gene>